<evidence type="ECO:0000313" key="2">
    <source>
        <dbReference type="Proteomes" id="UP000316598"/>
    </source>
</evidence>
<evidence type="ECO:0008006" key="3">
    <source>
        <dbReference type="Google" id="ProtNLM"/>
    </source>
</evidence>
<comment type="caution">
    <text evidence="1">The sequence shown here is derived from an EMBL/GenBank/DDBJ whole genome shotgun (WGS) entry which is preliminary data.</text>
</comment>
<dbReference type="Gene3D" id="3.30.70.1280">
    <property type="entry name" value="SP0830-like domains"/>
    <property type="match status" value="1"/>
</dbReference>
<keyword evidence="2" id="KW-1185">Reference proteome</keyword>
<accession>A0A5C5WKS6</accession>
<dbReference type="PIRSF" id="PIRSF008502">
    <property type="entry name" value="UCP008502"/>
    <property type="match status" value="1"/>
</dbReference>
<proteinExistence type="predicted"/>
<protein>
    <recommendedName>
        <fullName evidence="3">DUF1697 domain-containing protein</fullName>
    </recommendedName>
</protein>
<dbReference type="InterPro" id="IPR012545">
    <property type="entry name" value="DUF1697"/>
</dbReference>
<evidence type="ECO:0000313" key="1">
    <source>
        <dbReference type="EMBL" id="TWT50641.1"/>
    </source>
</evidence>
<dbReference type="OrthoDB" id="9806494at2"/>
<dbReference type="EMBL" id="SJPI01000002">
    <property type="protein sequence ID" value="TWT50641.1"/>
    <property type="molecule type" value="Genomic_DNA"/>
</dbReference>
<dbReference type="Pfam" id="PF08002">
    <property type="entry name" value="DUF1697"/>
    <property type="match status" value="1"/>
</dbReference>
<dbReference type="PANTHER" id="PTHR36439:SF1">
    <property type="entry name" value="DUF1697 DOMAIN-CONTAINING PROTEIN"/>
    <property type="match status" value="1"/>
</dbReference>
<dbReference type="RefSeq" id="WP_146515835.1">
    <property type="nucleotide sequence ID" value="NZ_SJPI01000002.1"/>
</dbReference>
<dbReference type="Proteomes" id="UP000316598">
    <property type="component" value="Unassembled WGS sequence"/>
</dbReference>
<dbReference type="PANTHER" id="PTHR36439">
    <property type="entry name" value="BLL4334 PROTEIN"/>
    <property type="match status" value="1"/>
</dbReference>
<name>A0A5C5WKS6_9BACT</name>
<organism evidence="1 2">
    <name type="scientific">Rubripirellula amarantea</name>
    <dbReference type="NCBI Taxonomy" id="2527999"/>
    <lineage>
        <taxon>Bacteria</taxon>
        <taxon>Pseudomonadati</taxon>
        <taxon>Planctomycetota</taxon>
        <taxon>Planctomycetia</taxon>
        <taxon>Pirellulales</taxon>
        <taxon>Pirellulaceae</taxon>
        <taxon>Rubripirellula</taxon>
    </lineage>
</organism>
<sequence length="179" mass="19799">MPTWIALFRGINVGGHNRLPMVDLAHTLEVTGLRSVRTYIQSGNVIFESSSTSKRNIAKQLSDAVEDSFKFRPGVLVLSGDELSAAIDRNPYTEATVDPKTLHFYFLETVPDLPPDEAISKMAKSTERYRLIDTVFYLHAPDGVGRSKLASGIERQLGIPTTARNYNTVARLAMMLDVG</sequence>
<gene>
    <name evidence="1" type="ORF">Pla22_33840</name>
</gene>
<dbReference type="SUPFAM" id="SSF160379">
    <property type="entry name" value="SP0830-like"/>
    <property type="match status" value="1"/>
</dbReference>
<reference evidence="1 2" key="1">
    <citation type="submission" date="2019-02" db="EMBL/GenBank/DDBJ databases">
        <title>Deep-cultivation of Planctomycetes and their phenomic and genomic characterization uncovers novel biology.</title>
        <authorList>
            <person name="Wiegand S."/>
            <person name="Jogler M."/>
            <person name="Boedeker C."/>
            <person name="Pinto D."/>
            <person name="Vollmers J."/>
            <person name="Rivas-Marin E."/>
            <person name="Kohn T."/>
            <person name="Peeters S.H."/>
            <person name="Heuer A."/>
            <person name="Rast P."/>
            <person name="Oberbeckmann S."/>
            <person name="Bunk B."/>
            <person name="Jeske O."/>
            <person name="Meyerdierks A."/>
            <person name="Storesund J.E."/>
            <person name="Kallscheuer N."/>
            <person name="Luecker S."/>
            <person name="Lage O.M."/>
            <person name="Pohl T."/>
            <person name="Merkel B.J."/>
            <person name="Hornburger P."/>
            <person name="Mueller R.-W."/>
            <person name="Bruemmer F."/>
            <person name="Labrenz M."/>
            <person name="Spormann A.M."/>
            <person name="Op Den Camp H."/>
            <person name="Overmann J."/>
            <person name="Amann R."/>
            <person name="Jetten M.S.M."/>
            <person name="Mascher T."/>
            <person name="Medema M.H."/>
            <person name="Devos D.P."/>
            <person name="Kaster A.-K."/>
            <person name="Ovreas L."/>
            <person name="Rohde M."/>
            <person name="Galperin M.Y."/>
            <person name="Jogler C."/>
        </authorList>
    </citation>
    <scope>NUCLEOTIDE SEQUENCE [LARGE SCALE GENOMIC DNA]</scope>
    <source>
        <strain evidence="1 2">Pla22</strain>
    </source>
</reference>
<dbReference type="AlphaFoldDB" id="A0A5C5WKS6"/>